<dbReference type="AlphaFoldDB" id="A0A6J6UF01"/>
<organism evidence="1">
    <name type="scientific">freshwater metagenome</name>
    <dbReference type="NCBI Taxonomy" id="449393"/>
    <lineage>
        <taxon>unclassified sequences</taxon>
        <taxon>metagenomes</taxon>
        <taxon>ecological metagenomes</taxon>
    </lineage>
</organism>
<dbReference type="EMBL" id="CAEZZJ010000058">
    <property type="protein sequence ID" value="CAB4757885.1"/>
    <property type="molecule type" value="Genomic_DNA"/>
</dbReference>
<dbReference type="SUPFAM" id="SSF55486">
    <property type="entry name" value="Metalloproteases ('zincins'), catalytic domain"/>
    <property type="match status" value="1"/>
</dbReference>
<gene>
    <name evidence="1" type="ORF">UFOPK2852_00609</name>
</gene>
<protein>
    <submittedName>
        <fullName evidence="1">Unannotated protein</fullName>
    </submittedName>
</protein>
<accession>A0A6J6UF01</accession>
<evidence type="ECO:0000313" key="1">
    <source>
        <dbReference type="EMBL" id="CAB4757885.1"/>
    </source>
</evidence>
<name>A0A6J6UF01_9ZZZZ</name>
<proteinExistence type="predicted"/>
<reference evidence="1" key="1">
    <citation type="submission" date="2020-05" db="EMBL/GenBank/DDBJ databases">
        <authorList>
            <person name="Chiriac C."/>
            <person name="Salcher M."/>
            <person name="Ghai R."/>
            <person name="Kavagutti S V."/>
        </authorList>
    </citation>
    <scope>NUCLEOTIDE SEQUENCE</scope>
</reference>
<sequence>MLTRGNIIRLLVLALSLSIFPLATNLQSAWACSTAPNAPIVKTTWGTTGGPTFSVTPSKSGDLPTTIYYAYAIKKAGKDSWEPWAAWVPTSISSINSTTSFTPQMSDTNELVTFSAYSYSPCGSSGQNQIYRKLVTNEKIAMTKIDIAEDLPLSVGTIPTYFFSPMSYELPQTLTTKDSAICAFDESAKVLKLISAGRCEVTISQQNEELQTPNSDLNQTLNILPTPKILPDSEKDRPDDISGFQIHVVYVKIKGVTPHNYLQSGDLSNWLDLTNAWMKRKINKEFVFDTYQGAYDISTMSSKYAPQDLDFKYQEGGSKSNRAEALPKLRAEFIKQNGKTLIGKSLLFIIDAKLSSEYCGFANQPGDTALTTPGSDSCWYPEFGYLAQISRLNGPSGAIAHELIHNLGVGHPCSDKSDLMIGEGCEFSKTILERTIDSSNNLYVGSANAGANILDLKVWKDGSGIRHIKSTGVCYIGEPCLVSEGNWRTSQGDLHIQEKISGKWKTIQKFKIKKVSANKWAFNASIIPTTKGLHTYREYIGPTKTFSAYVGKQFTKEIPF</sequence>